<organism evidence="5 6">
    <name type="scientific">Meganyctiphanes norvegica</name>
    <name type="common">Northern krill</name>
    <name type="synonym">Thysanopoda norvegica</name>
    <dbReference type="NCBI Taxonomy" id="48144"/>
    <lineage>
        <taxon>Eukaryota</taxon>
        <taxon>Metazoa</taxon>
        <taxon>Ecdysozoa</taxon>
        <taxon>Arthropoda</taxon>
        <taxon>Crustacea</taxon>
        <taxon>Multicrustacea</taxon>
        <taxon>Malacostraca</taxon>
        <taxon>Eumalacostraca</taxon>
        <taxon>Eucarida</taxon>
        <taxon>Euphausiacea</taxon>
        <taxon>Euphausiidae</taxon>
        <taxon>Meganyctiphanes</taxon>
    </lineage>
</organism>
<feature type="coiled-coil region" evidence="2">
    <location>
        <begin position="198"/>
        <end position="282"/>
    </location>
</feature>
<dbReference type="Proteomes" id="UP001497623">
    <property type="component" value="Unassembled WGS sequence"/>
</dbReference>
<dbReference type="EMBL" id="CAXKWB010040171">
    <property type="protein sequence ID" value="CAL4154392.1"/>
    <property type="molecule type" value="Genomic_DNA"/>
</dbReference>
<sequence>KKKLQREIDEINDRLEEAGGATSAQMELNKKREAEVAKLKRDIEESVIQHESVVAVFRKKHNDSIAEMSEQIDHLTKMKQRIEKEKDVMRREGDDARAAMDGLAQEKAQAEKIGKLVQSQINEVQSKLEEANRCLGDFDAFKKKLTIENSDLLRNLEEADGQISLLSKLTITLGNQLDEARRVADEENKERVTLLGKYRNMEHDLDGLREQLNEENESKEDLHRQLVRANNEAHMYRTRYETEGIARAEELEAIRLKLSARLEEAESQIEQLTLKSISLEKAKSSVSSELEAMNMETERAQALAT</sequence>
<feature type="coiled-coil region" evidence="2">
    <location>
        <begin position="1"/>
        <end position="99"/>
    </location>
</feature>
<evidence type="ECO:0000256" key="3">
    <source>
        <dbReference type="SAM" id="MobiDB-lite"/>
    </source>
</evidence>
<reference evidence="5 6" key="1">
    <citation type="submission" date="2024-05" db="EMBL/GenBank/DDBJ databases">
        <authorList>
            <person name="Wallberg A."/>
        </authorList>
    </citation>
    <scope>NUCLEOTIDE SEQUENCE [LARGE SCALE GENOMIC DNA]</scope>
</reference>
<proteinExistence type="predicted"/>
<protein>
    <recommendedName>
        <fullName evidence="4">Myosin tail domain-containing protein</fullName>
    </recommendedName>
</protein>
<dbReference type="GO" id="GO:0032982">
    <property type="term" value="C:myosin filament"/>
    <property type="evidence" value="ECO:0007669"/>
    <property type="project" value="TreeGrafter"/>
</dbReference>
<feature type="region of interest" description="Disordered" evidence="3">
    <location>
        <begin position="283"/>
        <end position="305"/>
    </location>
</feature>
<dbReference type="PANTHER" id="PTHR45615:SF27">
    <property type="entry name" value="MYOSIN HEAVY CHAIN, MUSCLE"/>
    <property type="match status" value="1"/>
</dbReference>
<evidence type="ECO:0000256" key="2">
    <source>
        <dbReference type="SAM" id="Coils"/>
    </source>
</evidence>
<accession>A0AAV2S1W1</accession>
<evidence type="ECO:0000313" key="5">
    <source>
        <dbReference type="EMBL" id="CAL4154392.1"/>
    </source>
</evidence>
<dbReference type="GO" id="GO:0006936">
    <property type="term" value="P:muscle contraction"/>
    <property type="evidence" value="ECO:0007669"/>
    <property type="project" value="TreeGrafter"/>
</dbReference>
<evidence type="ECO:0000313" key="6">
    <source>
        <dbReference type="Proteomes" id="UP001497623"/>
    </source>
</evidence>
<dbReference type="FunFam" id="1.20.5.340:FF:000050">
    <property type="entry name" value="Myosin heavy chain, muscle"/>
    <property type="match status" value="1"/>
</dbReference>
<evidence type="ECO:0000256" key="1">
    <source>
        <dbReference type="ARBA" id="ARBA00023054"/>
    </source>
</evidence>
<comment type="caution">
    <text evidence="5">The sequence shown here is derived from an EMBL/GenBank/DDBJ whole genome shotgun (WGS) entry which is preliminary data.</text>
</comment>
<dbReference type="GO" id="GO:0005737">
    <property type="term" value="C:cytoplasm"/>
    <property type="evidence" value="ECO:0007669"/>
    <property type="project" value="TreeGrafter"/>
</dbReference>
<dbReference type="GO" id="GO:0016460">
    <property type="term" value="C:myosin II complex"/>
    <property type="evidence" value="ECO:0007669"/>
    <property type="project" value="TreeGrafter"/>
</dbReference>
<feature type="non-terminal residue" evidence="5">
    <location>
        <position position="1"/>
    </location>
</feature>
<dbReference type="GO" id="GO:0045214">
    <property type="term" value="P:sarcomere organization"/>
    <property type="evidence" value="ECO:0007669"/>
    <property type="project" value="TreeGrafter"/>
</dbReference>
<dbReference type="GO" id="GO:0000146">
    <property type="term" value="F:microfilament motor activity"/>
    <property type="evidence" value="ECO:0007669"/>
    <property type="project" value="TreeGrafter"/>
</dbReference>
<gene>
    <name evidence="5" type="ORF">MNOR_LOCUS31332</name>
</gene>
<dbReference type="SUPFAM" id="SSF90257">
    <property type="entry name" value="Myosin rod fragments"/>
    <property type="match status" value="1"/>
</dbReference>
<feature type="non-terminal residue" evidence="5">
    <location>
        <position position="305"/>
    </location>
</feature>
<dbReference type="AlphaFoldDB" id="A0AAV2S1W1"/>
<dbReference type="GO" id="GO:0051015">
    <property type="term" value="F:actin filament binding"/>
    <property type="evidence" value="ECO:0007669"/>
    <property type="project" value="TreeGrafter"/>
</dbReference>
<keyword evidence="6" id="KW-1185">Reference proteome</keyword>
<evidence type="ECO:0000259" key="4">
    <source>
        <dbReference type="Pfam" id="PF01576"/>
    </source>
</evidence>
<name>A0AAV2S1W1_MEGNR</name>
<dbReference type="InterPro" id="IPR002928">
    <property type="entry name" value="Myosin_tail"/>
</dbReference>
<dbReference type="Gene3D" id="1.20.5.340">
    <property type="match status" value="2"/>
</dbReference>
<keyword evidence="1 2" id="KW-0175">Coiled coil</keyword>
<feature type="domain" description="Myosin tail" evidence="4">
    <location>
        <begin position="1"/>
        <end position="302"/>
    </location>
</feature>
<dbReference type="PANTHER" id="PTHR45615">
    <property type="entry name" value="MYOSIN HEAVY CHAIN, NON-MUSCLE"/>
    <property type="match status" value="1"/>
</dbReference>
<dbReference type="Pfam" id="PF01576">
    <property type="entry name" value="Myosin_tail_1"/>
    <property type="match status" value="1"/>
</dbReference>